<dbReference type="EMBL" id="PYSW02000006">
    <property type="protein sequence ID" value="KAG2391907.1"/>
    <property type="molecule type" value="Genomic_DNA"/>
</dbReference>
<accession>A0AA88H287</accession>
<dbReference type="AlphaFoldDB" id="A0AA88H287"/>
<dbReference type="SUPFAM" id="SSF47384">
    <property type="entry name" value="Homodimeric domain of signal transducing histidine kinase"/>
    <property type="match status" value="1"/>
</dbReference>
<evidence type="ECO:0000256" key="2">
    <source>
        <dbReference type="ARBA" id="ARBA00023012"/>
    </source>
</evidence>
<dbReference type="CDD" id="cd17546">
    <property type="entry name" value="REC_hyHK_CKI1_RcsC-like"/>
    <property type="match status" value="1"/>
</dbReference>
<dbReference type="InterPro" id="IPR036890">
    <property type="entry name" value="HATPase_C_sf"/>
</dbReference>
<sequence>MTTQPHTQCKDDFVDHTKSLSFKTKKRQRRFSRTECKNIEMDITETTQIDQSEETKWWVRILCLQLFIVKYGVLFDYFLVGAHTFVNYGCVNTLILLVMMFSGYSFSLDLPSAANRMNCFQRATQFLKQNILSLFYGWCPTQSSKYTYKFTTSKEATSQQDSYCRQQLTKVIVSLVFFTVRFYWFRTPLLLLLPLKLLIIGSTSRMRHSIWRIIVPFYISLHYLGFMFFQIFAYVLLRSITFRECSMVVLETFPCALSTMIFSLYIMSFTECLNRKYELLNNELQTREKFISHISHEFRTVCLSSLGSIELIKDTNLSEEQKELLQNVESASGIILTLIEDILNFSKIDQKLNGISTNSTPTTSNDSNTDNDEIFRLDSCLKTVANVMKGYSKPLNVFVRLVTSKNVENLVVKGNPSCLQQCLINLISNAVKASMPGQTVELHCDTKQHNYDLNETNNNDECSSSRPIRSTAYFLYRFQSWSRNLFYLTYTIERSGAAHEEEIDTYKSHENSPTTTATVHSDASEDSYSSLSTFSADSGYSPSTALHHAPPHAHLLAPTVETLPPSLSRQLDIQKTYIDKYMNACSQSSCHTDSHTTPPQIIVAEDNAINRTVLIKLLKSIGYDALGVCDGKELVQQFNPQQHRLIFTDKSMPNMDGLSAAKEIRSRYGFQSPKIVLVTGDVCCSCRDLPSSHHHHLPCACNDNDHSPVSLHGLIDRVLLKPCTKDDLKRAIHELLPTNQVVESDPITPRK</sequence>
<dbReference type="RefSeq" id="XP_044553801.1">
    <property type="nucleotide sequence ID" value="XM_044689263.1"/>
</dbReference>
<keyword evidence="4" id="KW-0472">Membrane</keyword>
<dbReference type="Pfam" id="PF00512">
    <property type="entry name" value="HisKA"/>
    <property type="match status" value="1"/>
</dbReference>
<evidence type="ECO:0000256" key="3">
    <source>
        <dbReference type="PROSITE-ProRule" id="PRU00169"/>
    </source>
</evidence>
<feature type="domain" description="Response regulatory" evidence="5">
    <location>
        <begin position="600"/>
        <end position="736"/>
    </location>
</feature>
<keyword evidence="4" id="KW-1133">Transmembrane helix</keyword>
<keyword evidence="2" id="KW-0902">Two-component regulatory system</keyword>
<dbReference type="SMART" id="SM00448">
    <property type="entry name" value="REC"/>
    <property type="match status" value="1"/>
</dbReference>
<dbReference type="GeneID" id="68105845"/>
<dbReference type="Gene3D" id="3.30.565.10">
    <property type="entry name" value="Histidine kinase-like ATPase, C-terminal domain"/>
    <property type="match status" value="1"/>
</dbReference>
<dbReference type="SMART" id="SM00388">
    <property type="entry name" value="HisKA"/>
    <property type="match status" value="1"/>
</dbReference>
<dbReference type="InterPro" id="IPR003661">
    <property type="entry name" value="HisK_dim/P_dom"/>
</dbReference>
<evidence type="ECO:0000256" key="1">
    <source>
        <dbReference type="ARBA" id="ARBA00022553"/>
    </source>
</evidence>
<reference evidence="6 7" key="1">
    <citation type="journal article" date="2018" name="BMC Genomics">
        <title>The genome of Naegleria lovaniensis, the basis for a comparative approach to unravel pathogenicity factors of the human pathogenic amoeba N. fowleri.</title>
        <authorList>
            <person name="Liechti N."/>
            <person name="Schurch N."/>
            <person name="Bruggmann R."/>
            <person name="Wittwer M."/>
        </authorList>
    </citation>
    <scope>NUCLEOTIDE SEQUENCE [LARGE SCALE GENOMIC DNA]</scope>
    <source>
        <strain evidence="6 7">ATCC 30569</strain>
    </source>
</reference>
<protein>
    <recommendedName>
        <fullName evidence="5">Response regulatory domain-containing protein</fullName>
    </recommendedName>
</protein>
<keyword evidence="4" id="KW-0812">Transmembrane</keyword>
<keyword evidence="7" id="KW-1185">Reference proteome</keyword>
<dbReference type="Gene3D" id="3.40.50.2300">
    <property type="match status" value="1"/>
</dbReference>
<dbReference type="PANTHER" id="PTHR45339">
    <property type="entry name" value="HYBRID SIGNAL TRANSDUCTION HISTIDINE KINASE J"/>
    <property type="match status" value="1"/>
</dbReference>
<dbReference type="GO" id="GO:0000155">
    <property type="term" value="F:phosphorelay sensor kinase activity"/>
    <property type="evidence" value="ECO:0007669"/>
    <property type="project" value="InterPro"/>
</dbReference>
<feature type="transmembrane region" description="Helical" evidence="4">
    <location>
        <begin position="248"/>
        <end position="267"/>
    </location>
</feature>
<dbReference type="Pfam" id="PF00072">
    <property type="entry name" value="Response_reg"/>
    <property type="match status" value="1"/>
</dbReference>
<dbReference type="InterPro" id="IPR011006">
    <property type="entry name" value="CheY-like_superfamily"/>
</dbReference>
<evidence type="ECO:0000259" key="5">
    <source>
        <dbReference type="PROSITE" id="PS50110"/>
    </source>
</evidence>
<dbReference type="PANTHER" id="PTHR45339:SF1">
    <property type="entry name" value="HYBRID SIGNAL TRANSDUCTION HISTIDINE KINASE J"/>
    <property type="match status" value="1"/>
</dbReference>
<dbReference type="InterPro" id="IPR036097">
    <property type="entry name" value="HisK_dim/P_sf"/>
</dbReference>
<keyword evidence="1 3" id="KW-0597">Phosphoprotein</keyword>
<feature type="transmembrane region" description="Helical" evidence="4">
    <location>
        <begin position="213"/>
        <end position="236"/>
    </location>
</feature>
<feature type="transmembrane region" description="Helical" evidence="4">
    <location>
        <begin position="57"/>
        <end position="79"/>
    </location>
</feature>
<gene>
    <name evidence="6" type="ORF">C9374_013392</name>
</gene>
<evidence type="ECO:0000313" key="7">
    <source>
        <dbReference type="Proteomes" id="UP000816034"/>
    </source>
</evidence>
<name>A0AA88H287_NAELO</name>
<evidence type="ECO:0000256" key="4">
    <source>
        <dbReference type="SAM" id="Phobius"/>
    </source>
</evidence>
<organism evidence="6 7">
    <name type="scientific">Naegleria lovaniensis</name>
    <name type="common">Amoeba</name>
    <dbReference type="NCBI Taxonomy" id="51637"/>
    <lineage>
        <taxon>Eukaryota</taxon>
        <taxon>Discoba</taxon>
        <taxon>Heterolobosea</taxon>
        <taxon>Tetramitia</taxon>
        <taxon>Eutetramitia</taxon>
        <taxon>Vahlkampfiidae</taxon>
        <taxon>Naegleria</taxon>
    </lineage>
</organism>
<dbReference type="CDD" id="cd00082">
    <property type="entry name" value="HisKA"/>
    <property type="match status" value="1"/>
</dbReference>
<dbReference type="SUPFAM" id="SSF55874">
    <property type="entry name" value="ATPase domain of HSP90 chaperone/DNA topoisomerase II/histidine kinase"/>
    <property type="match status" value="1"/>
</dbReference>
<feature type="transmembrane region" description="Helical" evidence="4">
    <location>
        <begin position="171"/>
        <end position="193"/>
    </location>
</feature>
<proteinExistence type="predicted"/>
<comment type="caution">
    <text evidence="6">The sequence shown here is derived from an EMBL/GenBank/DDBJ whole genome shotgun (WGS) entry which is preliminary data.</text>
</comment>
<dbReference type="Proteomes" id="UP000816034">
    <property type="component" value="Unassembled WGS sequence"/>
</dbReference>
<dbReference type="Gene3D" id="1.10.287.130">
    <property type="match status" value="1"/>
</dbReference>
<dbReference type="PROSITE" id="PS50110">
    <property type="entry name" value="RESPONSE_REGULATORY"/>
    <property type="match status" value="1"/>
</dbReference>
<dbReference type="InterPro" id="IPR001789">
    <property type="entry name" value="Sig_transdc_resp-reg_receiver"/>
</dbReference>
<feature type="transmembrane region" description="Helical" evidence="4">
    <location>
        <begin position="85"/>
        <end position="107"/>
    </location>
</feature>
<evidence type="ECO:0000313" key="6">
    <source>
        <dbReference type="EMBL" id="KAG2391907.1"/>
    </source>
</evidence>
<feature type="modified residue" description="4-aspartylphosphate" evidence="3">
    <location>
        <position position="649"/>
    </location>
</feature>
<dbReference type="SUPFAM" id="SSF52172">
    <property type="entry name" value="CheY-like"/>
    <property type="match status" value="1"/>
</dbReference>